<comment type="caution">
    <text evidence="2">The sequence shown here is derived from an EMBL/GenBank/DDBJ whole genome shotgun (WGS) entry which is preliminary data.</text>
</comment>
<feature type="region of interest" description="Disordered" evidence="1">
    <location>
        <begin position="1"/>
        <end position="21"/>
    </location>
</feature>
<protein>
    <submittedName>
        <fullName evidence="2">Uncharacterized protein</fullName>
    </submittedName>
</protein>
<name>A0AAE0FZD7_9CHLO</name>
<keyword evidence="3" id="KW-1185">Reference proteome</keyword>
<accession>A0AAE0FZD7</accession>
<organism evidence="2 3">
    <name type="scientific">Cymbomonas tetramitiformis</name>
    <dbReference type="NCBI Taxonomy" id="36881"/>
    <lineage>
        <taxon>Eukaryota</taxon>
        <taxon>Viridiplantae</taxon>
        <taxon>Chlorophyta</taxon>
        <taxon>Pyramimonadophyceae</taxon>
        <taxon>Pyramimonadales</taxon>
        <taxon>Pyramimonadaceae</taxon>
        <taxon>Cymbomonas</taxon>
    </lineage>
</organism>
<evidence type="ECO:0000313" key="2">
    <source>
        <dbReference type="EMBL" id="KAK3268644.1"/>
    </source>
</evidence>
<evidence type="ECO:0000256" key="1">
    <source>
        <dbReference type="SAM" id="MobiDB-lite"/>
    </source>
</evidence>
<dbReference type="AlphaFoldDB" id="A0AAE0FZD7"/>
<gene>
    <name evidence="2" type="ORF">CYMTET_22861</name>
</gene>
<reference evidence="2 3" key="1">
    <citation type="journal article" date="2015" name="Genome Biol. Evol.">
        <title>Comparative Genomics of a Bacterivorous Green Alga Reveals Evolutionary Causalities and Consequences of Phago-Mixotrophic Mode of Nutrition.</title>
        <authorList>
            <person name="Burns J.A."/>
            <person name="Paasch A."/>
            <person name="Narechania A."/>
            <person name="Kim E."/>
        </authorList>
    </citation>
    <scope>NUCLEOTIDE SEQUENCE [LARGE SCALE GENOMIC DNA]</scope>
    <source>
        <strain evidence="2 3">PLY_AMNH</strain>
    </source>
</reference>
<dbReference type="EMBL" id="LGRX02011702">
    <property type="protein sequence ID" value="KAK3268644.1"/>
    <property type="molecule type" value="Genomic_DNA"/>
</dbReference>
<evidence type="ECO:0000313" key="3">
    <source>
        <dbReference type="Proteomes" id="UP001190700"/>
    </source>
</evidence>
<dbReference type="Proteomes" id="UP001190700">
    <property type="component" value="Unassembled WGS sequence"/>
</dbReference>
<proteinExistence type="predicted"/>
<sequence length="157" mass="16295">MSRVGGADTPAEAGTPSFASLLADTSPSTGLEELMSGAVDGLAVANLVSASDLPREICENYCGNGDTSGSVEGFDTPLGAEARSYDCLGNWTVTAIMVNKQGTMAPDLWPMCEQMFRAATEYDLALAAEHILGVENTLLDHLCCYVRGGDSLAIPAG</sequence>